<organism evidence="1 2">
    <name type="scientific">Funneliformis caledonium</name>
    <dbReference type="NCBI Taxonomy" id="1117310"/>
    <lineage>
        <taxon>Eukaryota</taxon>
        <taxon>Fungi</taxon>
        <taxon>Fungi incertae sedis</taxon>
        <taxon>Mucoromycota</taxon>
        <taxon>Glomeromycotina</taxon>
        <taxon>Glomeromycetes</taxon>
        <taxon>Glomerales</taxon>
        <taxon>Glomeraceae</taxon>
        <taxon>Funneliformis</taxon>
    </lineage>
</organism>
<proteinExistence type="predicted"/>
<dbReference type="AlphaFoldDB" id="A0A9N9BC51"/>
<name>A0A9N9BC51_9GLOM</name>
<reference evidence="1" key="1">
    <citation type="submission" date="2021-06" db="EMBL/GenBank/DDBJ databases">
        <authorList>
            <person name="Kallberg Y."/>
            <person name="Tangrot J."/>
            <person name="Rosling A."/>
        </authorList>
    </citation>
    <scope>NUCLEOTIDE SEQUENCE</scope>
    <source>
        <strain evidence="1">UK204</strain>
    </source>
</reference>
<comment type="caution">
    <text evidence="1">The sequence shown here is derived from an EMBL/GenBank/DDBJ whole genome shotgun (WGS) entry which is preliminary data.</text>
</comment>
<evidence type="ECO:0000313" key="2">
    <source>
        <dbReference type="Proteomes" id="UP000789570"/>
    </source>
</evidence>
<sequence>MPMLAELVAQDRILICQIAIITPYNARILICPKYQSYTTKLTLKYVNAYEDSHSISKKYIQPLDKEDTINRTDSRIV</sequence>
<protein>
    <submittedName>
        <fullName evidence="1">11955_t:CDS:1</fullName>
    </submittedName>
</protein>
<dbReference type="EMBL" id="CAJVPQ010001645">
    <property type="protein sequence ID" value="CAG8562897.1"/>
    <property type="molecule type" value="Genomic_DNA"/>
</dbReference>
<dbReference type="Proteomes" id="UP000789570">
    <property type="component" value="Unassembled WGS sequence"/>
</dbReference>
<gene>
    <name evidence="1" type="ORF">FCALED_LOCUS6697</name>
</gene>
<evidence type="ECO:0000313" key="1">
    <source>
        <dbReference type="EMBL" id="CAG8562897.1"/>
    </source>
</evidence>
<accession>A0A9N9BC51</accession>
<keyword evidence="2" id="KW-1185">Reference proteome</keyword>